<organism evidence="3 4">
    <name type="scientific">Streptomyces boluensis</name>
    <dbReference type="NCBI Taxonomy" id="1775135"/>
    <lineage>
        <taxon>Bacteria</taxon>
        <taxon>Bacillati</taxon>
        <taxon>Actinomycetota</taxon>
        <taxon>Actinomycetes</taxon>
        <taxon>Kitasatosporales</taxon>
        <taxon>Streptomycetaceae</taxon>
        <taxon>Streptomyces</taxon>
    </lineage>
</organism>
<dbReference type="GO" id="GO:0016491">
    <property type="term" value="F:oxidoreductase activity"/>
    <property type="evidence" value="ECO:0007669"/>
    <property type="project" value="UniProtKB-KW"/>
</dbReference>
<dbReference type="PANTHER" id="PTHR43975">
    <property type="entry name" value="ZGC:101858"/>
    <property type="match status" value="1"/>
</dbReference>
<name>A0A964UT92_9ACTN</name>
<dbReference type="AlphaFoldDB" id="A0A964UT92"/>
<dbReference type="CDD" id="cd05233">
    <property type="entry name" value="SDR_c"/>
    <property type="match status" value="1"/>
</dbReference>
<evidence type="ECO:0000256" key="1">
    <source>
        <dbReference type="ARBA" id="ARBA00023002"/>
    </source>
</evidence>
<protein>
    <submittedName>
        <fullName evidence="3">SDR family oxidoreductase</fullName>
    </submittedName>
</protein>
<gene>
    <name evidence="3" type="ORF">GUY60_21805</name>
</gene>
<evidence type="ECO:0000313" key="4">
    <source>
        <dbReference type="Proteomes" id="UP000598297"/>
    </source>
</evidence>
<dbReference type="SMART" id="SM00822">
    <property type="entry name" value="PKS_KR"/>
    <property type="match status" value="1"/>
</dbReference>
<dbReference type="InterPro" id="IPR036291">
    <property type="entry name" value="NAD(P)-bd_dom_sf"/>
</dbReference>
<dbReference type="InterPro" id="IPR002347">
    <property type="entry name" value="SDR_fam"/>
</dbReference>
<dbReference type="Pfam" id="PF13561">
    <property type="entry name" value="adh_short_C2"/>
    <property type="match status" value="1"/>
</dbReference>
<dbReference type="PRINTS" id="PR00081">
    <property type="entry name" value="GDHRDH"/>
</dbReference>
<dbReference type="PRINTS" id="PR00080">
    <property type="entry name" value="SDRFAMILY"/>
</dbReference>
<evidence type="ECO:0000259" key="2">
    <source>
        <dbReference type="SMART" id="SM00822"/>
    </source>
</evidence>
<keyword evidence="4" id="KW-1185">Reference proteome</keyword>
<dbReference type="EMBL" id="JAAAHS010000182">
    <property type="protein sequence ID" value="NBE54005.1"/>
    <property type="molecule type" value="Genomic_DNA"/>
</dbReference>
<reference evidence="3" key="1">
    <citation type="submission" date="2020-01" db="EMBL/GenBank/DDBJ databases">
        <title>Whole-genome analyses of novel actinobacteria.</title>
        <authorList>
            <person name="Sahin N."/>
        </authorList>
    </citation>
    <scope>NUCLEOTIDE SEQUENCE</scope>
    <source>
        <strain evidence="3">YC537</strain>
    </source>
</reference>
<dbReference type="PANTHER" id="PTHR43975:SF2">
    <property type="entry name" value="EG:BACR7A4.14 PROTEIN-RELATED"/>
    <property type="match status" value="1"/>
</dbReference>
<dbReference type="OrthoDB" id="9803333at2"/>
<evidence type="ECO:0000313" key="3">
    <source>
        <dbReference type="EMBL" id="NBE54005.1"/>
    </source>
</evidence>
<dbReference type="Proteomes" id="UP000598297">
    <property type="component" value="Unassembled WGS sequence"/>
</dbReference>
<dbReference type="RefSeq" id="WP_161700410.1">
    <property type="nucleotide sequence ID" value="NZ_JAAAHS010000182.1"/>
</dbReference>
<comment type="caution">
    <text evidence="3">The sequence shown here is derived from an EMBL/GenBank/DDBJ whole genome shotgun (WGS) entry which is preliminary data.</text>
</comment>
<accession>A0A964UT92</accession>
<feature type="domain" description="Ketoreductase" evidence="2">
    <location>
        <begin position="34"/>
        <end position="214"/>
    </location>
</feature>
<dbReference type="SUPFAM" id="SSF51735">
    <property type="entry name" value="NAD(P)-binding Rossmann-fold domains"/>
    <property type="match status" value="1"/>
</dbReference>
<dbReference type="InterPro" id="IPR057326">
    <property type="entry name" value="KR_dom"/>
</dbReference>
<keyword evidence="1" id="KW-0560">Oxidoreductase</keyword>
<proteinExistence type="predicted"/>
<dbReference type="FunFam" id="3.40.50.720:FF:000084">
    <property type="entry name" value="Short-chain dehydrogenase reductase"/>
    <property type="match status" value="1"/>
</dbReference>
<sequence>MNDTSDVNALNATSVNTLNATSTHTKISAADRPRVVCVTGAGTGIGRATARAFAAEGARVLAVGRRPEPLRETAAGYPDLITPLAVDLTADDGPERIVEAAERAYGRLDVLVNNAGIVRGGALGSLTPGGVAEQLATNLVAPILLTQAALPLLEAAQGVIANVSTSVGQRAWPGSSVYAASKTALELLTRSWAVELAPRGIRVVAVAPGAVDTPIGEHQGLTPERMAAVRSWQLAHTPLGRIGRPEEVAWAITRLAAPEASFVTGVVLPVDGGAVVA</sequence>
<dbReference type="Gene3D" id="3.40.50.720">
    <property type="entry name" value="NAD(P)-binding Rossmann-like Domain"/>
    <property type="match status" value="1"/>
</dbReference>